<dbReference type="Proteomes" id="UP000838878">
    <property type="component" value="Chromosome 8"/>
</dbReference>
<name>A0A8J9VN16_9NEOP</name>
<dbReference type="InterPro" id="IPR025483">
    <property type="entry name" value="Lipase_euk"/>
</dbReference>
<evidence type="ECO:0000256" key="5">
    <source>
        <dbReference type="ARBA" id="ARBA00023098"/>
    </source>
</evidence>
<dbReference type="PANTHER" id="PTHR11005">
    <property type="entry name" value="LYSOSOMAL ACID LIPASE-RELATED"/>
    <property type="match status" value="1"/>
</dbReference>
<evidence type="ECO:0000256" key="1">
    <source>
        <dbReference type="ARBA" id="ARBA00010701"/>
    </source>
</evidence>
<evidence type="ECO:0000259" key="9">
    <source>
        <dbReference type="Pfam" id="PF04083"/>
    </source>
</evidence>
<dbReference type="GO" id="GO:0016042">
    <property type="term" value="P:lipid catabolic process"/>
    <property type="evidence" value="ECO:0007669"/>
    <property type="project" value="UniProtKB-KW"/>
</dbReference>
<dbReference type="Pfam" id="PF04083">
    <property type="entry name" value="Abhydro_lipase"/>
    <property type="match status" value="1"/>
</dbReference>
<accession>A0A8J9VN16</accession>
<evidence type="ECO:0000256" key="8">
    <source>
        <dbReference type="SAM" id="SignalP"/>
    </source>
</evidence>
<feature type="domain" description="Partial AB-hydrolase lipase" evidence="9">
    <location>
        <begin position="52"/>
        <end position="110"/>
    </location>
</feature>
<feature type="active site" description="Charge relay system" evidence="7">
    <location>
        <position position="396"/>
    </location>
</feature>
<evidence type="ECO:0000256" key="2">
    <source>
        <dbReference type="ARBA" id="ARBA00022729"/>
    </source>
</evidence>
<dbReference type="FunFam" id="3.40.50.1820:FF:000021">
    <property type="entry name" value="Lipase"/>
    <property type="match status" value="1"/>
</dbReference>
<keyword evidence="4" id="KW-0442">Lipid degradation</keyword>
<protein>
    <recommendedName>
        <fullName evidence="9">Partial AB-hydrolase lipase domain-containing protein</fullName>
    </recommendedName>
</protein>
<feature type="signal peptide" evidence="8">
    <location>
        <begin position="1"/>
        <end position="18"/>
    </location>
</feature>
<feature type="chain" id="PRO_5035430601" description="Partial AB-hydrolase lipase domain-containing protein" evidence="8">
    <location>
        <begin position="19"/>
        <end position="425"/>
    </location>
</feature>
<organism evidence="10 11">
    <name type="scientific">Brenthis ino</name>
    <name type="common">lesser marbled fritillary</name>
    <dbReference type="NCBI Taxonomy" id="405034"/>
    <lineage>
        <taxon>Eukaryota</taxon>
        <taxon>Metazoa</taxon>
        <taxon>Ecdysozoa</taxon>
        <taxon>Arthropoda</taxon>
        <taxon>Hexapoda</taxon>
        <taxon>Insecta</taxon>
        <taxon>Pterygota</taxon>
        <taxon>Neoptera</taxon>
        <taxon>Endopterygota</taxon>
        <taxon>Lepidoptera</taxon>
        <taxon>Glossata</taxon>
        <taxon>Ditrysia</taxon>
        <taxon>Papilionoidea</taxon>
        <taxon>Nymphalidae</taxon>
        <taxon>Heliconiinae</taxon>
        <taxon>Argynnini</taxon>
        <taxon>Brenthis</taxon>
    </lineage>
</organism>
<dbReference type="Gene3D" id="3.40.50.1820">
    <property type="entry name" value="alpha/beta hydrolase"/>
    <property type="match status" value="1"/>
</dbReference>
<dbReference type="AlphaFoldDB" id="A0A8J9VN16"/>
<evidence type="ECO:0000256" key="6">
    <source>
        <dbReference type="ARBA" id="ARBA00023180"/>
    </source>
</evidence>
<evidence type="ECO:0000256" key="4">
    <source>
        <dbReference type="ARBA" id="ARBA00022963"/>
    </source>
</evidence>
<evidence type="ECO:0000256" key="3">
    <source>
        <dbReference type="ARBA" id="ARBA00022801"/>
    </source>
</evidence>
<keyword evidence="6" id="KW-0325">Glycoprotein</keyword>
<gene>
    <name evidence="10" type="ORF">BINO364_LOCUS14796</name>
</gene>
<evidence type="ECO:0000256" key="7">
    <source>
        <dbReference type="PIRSR" id="PIRSR000862-1"/>
    </source>
</evidence>
<dbReference type="EMBL" id="OV170228">
    <property type="protein sequence ID" value="CAH0729740.1"/>
    <property type="molecule type" value="Genomic_DNA"/>
</dbReference>
<proteinExistence type="inferred from homology"/>
<keyword evidence="3" id="KW-0378">Hydrolase</keyword>
<dbReference type="OrthoDB" id="9974421at2759"/>
<keyword evidence="2 8" id="KW-0732">Signal</keyword>
<keyword evidence="5" id="KW-0443">Lipid metabolism</keyword>
<dbReference type="InterPro" id="IPR029058">
    <property type="entry name" value="AB_hydrolase_fold"/>
</dbReference>
<comment type="similarity">
    <text evidence="1">Belongs to the AB hydrolase superfamily. Lipase family.</text>
</comment>
<reference evidence="10" key="1">
    <citation type="submission" date="2021-12" db="EMBL/GenBank/DDBJ databases">
        <authorList>
            <person name="Martin H S."/>
        </authorList>
    </citation>
    <scope>NUCLEOTIDE SEQUENCE</scope>
</reference>
<dbReference type="SUPFAM" id="SSF53474">
    <property type="entry name" value="alpha/beta-Hydrolases"/>
    <property type="match status" value="1"/>
</dbReference>
<dbReference type="PIRSF" id="PIRSF000862">
    <property type="entry name" value="Steryl_ester_lip"/>
    <property type="match status" value="1"/>
</dbReference>
<sequence>MLLSLLVFGSCVVIAASGHSPNAYYIEESIKNNALGSRISTNITEDALLALPDLVRKYEYPFEEHFVTTEDGYVLAVHRIPHGRNANVLSGDKPVVFLMHGLLSSSGENIIMGPESGLAYILAEEGFDVWLGNARGNYFSRRHVSLNPDARFNSTFWDFSWDEIGNFDLPAMIDYVLEYTGRSRLHYIGFSQGTTSFFVMGSLRPKYNEKIISMHALAPVAYMAHNKNRVFLALAPHANEIMTLSSLLGIKEFLPYNEIYTKLGLEYCSDGSKFQPICSEFLFLIAGRSVQQQNVTTLPLITGHFPAGAALKQLAHYGQSITGKEFLRYDYGALRNLIKYGRVSPPKYDLSKISAPVFLYYSQSDPFAAVDDVERLYRELGNPIGKYLVEDENFSHLDFIWAIHARTLVHNNVIEHMRSFDMNEL</sequence>
<evidence type="ECO:0000313" key="10">
    <source>
        <dbReference type="EMBL" id="CAH0729740.1"/>
    </source>
</evidence>
<keyword evidence="11" id="KW-1185">Reference proteome</keyword>
<feature type="non-terminal residue" evidence="10">
    <location>
        <position position="425"/>
    </location>
</feature>
<dbReference type="GO" id="GO:0016788">
    <property type="term" value="F:hydrolase activity, acting on ester bonds"/>
    <property type="evidence" value="ECO:0007669"/>
    <property type="project" value="InterPro"/>
</dbReference>
<feature type="active site" description="Nucleophile" evidence="7">
    <location>
        <position position="191"/>
    </location>
</feature>
<feature type="active site" description="Charge relay system" evidence="7">
    <location>
        <position position="365"/>
    </location>
</feature>
<dbReference type="InterPro" id="IPR006693">
    <property type="entry name" value="AB_hydrolase_lipase"/>
</dbReference>
<evidence type="ECO:0000313" key="11">
    <source>
        <dbReference type="Proteomes" id="UP000838878"/>
    </source>
</evidence>